<dbReference type="STRING" id="151549.A0A4C1XF36"/>
<keyword evidence="5" id="KW-0325">Glycoprotein</keyword>
<evidence type="ECO:0000256" key="6">
    <source>
        <dbReference type="SAM" id="MobiDB-lite"/>
    </source>
</evidence>
<feature type="domain" description="Chitin-binding type-2" evidence="7">
    <location>
        <begin position="640"/>
        <end position="698"/>
    </location>
</feature>
<feature type="region of interest" description="Disordered" evidence="6">
    <location>
        <begin position="273"/>
        <end position="308"/>
    </location>
</feature>
<feature type="domain" description="Chitin-binding type-2" evidence="7">
    <location>
        <begin position="214"/>
        <end position="272"/>
    </location>
</feature>
<dbReference type="Pfam" id="PF01607">
    <property type="entry name" value="CBM_14"/>
    <property type="match status" value="7"/>
</dbReference>
<evidence type="ECO:0000256" key="4">
    <source>
        <dbReference type="ARBA" id="ARBA00023157"/>
    </source>
</evidence>
<keyword evidence="1" id="KW-0147">Chitin-binding</keyword>
<evidence type="ECO:0000256" key="5">
    <source>
        <dbReference type="ARBA" id="ARBA00023180"/>
    </source>
</evidence>
<evidence type="ECO:0000256" key="2">
    <source>
        <dbReference type="ARBA" id="ARBA00022729"/>
    </source>
</evidence>
<feature type="compositionally biased region" description="Acidic residues" evidence="6">
    <location>
        <begin position="853"/>
        <end position="867"/>
    </location>
</feature>
<proteinExistence type="predicted"/>
<comment type="caution">
    <text evidence="8">The sequence shown here is derived from an EMBL/GenBank/DDBJ whole genome shotgun (WGS) entry which is preliminary data.</text>
</comment>
<sequence>MLRLQSVCDWPENVECASAGGGDGVGGEQLPATEGPGDGGVENPGGETLDNGCPADWDEHRLLPHEYDCSLFYYCVHGNRVRGATSECCVQTEVCDWPENAGCGSGGGNTESPGAGSGEDNNVTEGPGNGSGEDNNVTEGPGNGSGEDNNVTEGPGNGSGEDNNVTEGPGNGSGEDNDVTEGPGNDSGEDDTATDIPGNGSGENPGNESGEWLENGCPADWDVHHLLPHESDCSSFYYCVHGELVARECPPGLHFNAVEQVCDWPDNAGCENGGGNTDSPGNGSEEENNVTDNPGNGSEEIPDSGSGEWLANGCPADWDVHHLLPHESDCTQFYYCVHGNLVARECPPGLHFNSVEQVCDWPENAGCDNGGGNTDSPGNGSEEENNVTDSPGNGSEEIPDSGSGEWLANGCPADWDVHHLLPHESDCTQFYYCVHGNLVARECPPGLHFNSVEQVCDWPENAGCENSGGNTDNPGTGSEEENNVTDGPSNGSEEDNDVTDNPGNGGEEDNVTESPENGSEDNNVTDSPGNGSEEIPEVGSGEWLENGCPADWNVHHLLPHESDCTQLLLHGELVARECSPGLHFNPVEQVCDWPDNAGCENGGGNTDSPGNVTEEDNDVTDSPGNGSQETPGAESAEWLENGCPADWSIHHLLPHETDCTKFYYCVRGELVERECAPGLHFNPTIQVCDWPDNAGCANGGGSNEISDSSSEENNEVTDGPASGSEENNEVTDGPASGSEENNEVTDGPASGSEENNDVTDGPGNNSEENNGVTEGPGNGSAESAEWLDNGCPADWTIHHLLPHETECTKFYYCVHGDLVLSECSGGLHFNPILQRRRGDGRPSDQAPSNGSGEDSEEGSGSGSEEETGSPQDDICANECHVAHWAHETDCDKFWKCKDGKAVLGVCSEGLHFNREEQTCDFICNVNCVRETIQATVGETGLKLFVPWDKIDDKLLSAYKLLEL</sequence>
<gene>
    <name evidence="8" type="primary">Cht10</name>
    <name evidence="8" type="ORF">EVAR_89079_1</name>
</gene>
<feature type="compositionally biased region" description="Polar residues" evidence="6">
    <location>
        <begin position="467"/>
        <end position="476"/>
    </location>
</feature>
<feature type="region of interest" description="Disordered" evidence="6">
    <location>
        <begin position="601"/>
        <end position="635"/>
    </location>
</feature>
<dbReference type="GO" id="GO:0005576">
    <property type="term" value="C:extracellular region"/>
    <property type="evidence" value="ECO:0007669"/>
    <property type="project" value="InterPro"/>
</dbReference>
<evidence type="ECO:0000259" key="7">
    <source>
        <dbReference type="PROSITE" id="PS50940"/>
    </source>
</evidence>
<feature type="region of interest" description="Disordered" evidence="6">
    <location>
        <begin position="369"/>
        <end position="405"/>
    </location>
</feature>
<feature type="region of interest" description="Disordered" evidence="6">
    <location>
        <begin position="833"/>
        <end position="871"/>
    </location>
</feature>
<dbReference type="InterPro" id="IPR051940">
    <property type="entry name" value="Chitin_bind-dev_reg"/>
</dbReference>
<dbReference type="AlphaFoldDB" id="A0A4C1XF36"/>
<dbReference type="EMBL" id="BGZK01000820">
    <property type="protein sequence ID" value="GBP61700.1"/>
    <property type="molecule type" value="Genomic_DNA"/>
</dbReference>
<dbReference type="Gene3D" id="2.170.140.10">
    <property type="entry name" value="Chitin binding domain"/>
    <property type="match status" value="7"/>
</dbReference>
<protein>
    <submittedName>
        <fullName evidence="8">Probable chitinase 10</fullName>
    </submittedName>
</protein>
<dbReference type="PANTHER" id="PTHR23301">
    <property type="entry name" value="CHITIN BINDING PERITROPHIN-A"/>
    <property type="match status" value="1"/>
</dbReference>
<accession>A0A4C1XF36</accession>
<keyword evidence="9" id="KW-1185">Reference proteome</keyword>
<keyword evidence="4" id="KW-1015">Disulfide bond</keyword>
<feature type="domain" description="Chitin-binding type-2" evidence="7">
    <location>
        <begin position="545"/>
        <end position="601"/>
    </location>
</feature>
<name>A0A4C1XF36_EUMVA</name>
<feature type="region of interest" description="Disordered" evidence="6">
    <location>
        <begin position="699"/>
        <end position="785"/>
    </location>
</feature>
<evidence type="ECO:0000313" key="8">
    <source>
        <dbReference type="EMBL" id="GBP61700.1"/>
    </source>
</evidence>
<dbReference type="SMART" id="SM00494">
    <property type="entry name" value="ChtBD2"/>
    <property type="match status" value="8"/>
</dbReference>
<evidence type="ECO:0000313" key="9">
    <source>
        <dbReference type="Proteomes" id="UP000299102"/>
    </source>
</evidence>
<feature type="compositionally biased region" description="Polar residues" evidence="6">
    <location>
        <begin position="512"/>
        <end position="530"/>
    </location>
</feature>
<feature type="compositionally biased region" description="Polar residues" evidence="6">
    <location>
        <begin position="762"/>
        <end position="772"/>
    </location>
</feature>
<dbReference type="SUPFAM" id="SSF57625">
    <property type="entry name" value="Invertebrate chitin-binding proteins"/>
    <property type="match status" value="8"/>
</dbReference>
<dbReference type="Proteomes" id="UP000299102">
    <property type="component" value="Unassembled WGS sequence"/>
</dbReference>
<feature type="region of interest" description="Disordered" evidence="6">
    <location>
        <begin position="19"/>
        <end position="49"/>
    </location>
</feature>
<dbReference type="PROSITE" id="PS50940">
    <property type="entry name" value="CHIT_BIND_II"/>
    <property type="match status" value="7"/>
</dbReference>
<feature type="region of interest" description="Disordered" evidence="6">
    <location>
        <begin position="105"/>
        <end position="214"/>
    </location>
</feature>
<dbReference type="InterPro" id="IPR002557">
    <property type="entry name" value="Chitin-bd_dom"/>
</dbReference>
<reference evidence="8 9" key="1">
    <citation type="journal article" date="2019" name="Commun. Biol.">
        <title>The bagworm genome reveals a unique fibroin gene that provides high tensile strength.</title>
        <authorList>
            <person name="Kono N."/>
            <person name="Nakamura H."/>
            <person name="Ohtoshi R."/>
            <person name="Tomita M."/>
            <person name="Numata K."/>
            <person name="Arakawa K."/>
        </authorList>
    </citation>
    <scope>NUCLEOTIDE SEQUENCE [LARGE SCALE GENOMIC DNA]</scope>
</reference>
<keyword evidence="2" id="KW-0732">Signal</keyword>
<dbReference type="PANTHER" id="PTHR23301:SF0">
    <property type="entry name" value="CHITIN-BINDING TYPE-2 DOMAIN-CONTAINING PROTEIN-RELATED"/>
    <property type="match status" value="1"/>
</dbReference>
<feature type="compositionally biased region" description="Polar residues" evidence="6">
    <location>
        <begin position="620"/>
        <end position="630"/>
    </location>
</feature>
<dbReference type="GO" id="GO:0008061">
    <property type="term" value="F:chitin binding"/>
    <property type="evidence" value="ECO:0007669"/>
    <property type="project" value="UniProtKB-KW"/>
</dbReference>
<evidence type="ECO:0000256" key="1">
    <source>
        <dbReference type="ARBA" id="ARBA00022669"/>
    </source>
</evidence>
<feature type="region of interest" description="Disordered" evidence="6">
    <location>
        <begin position="466"/>
        <end position="543"/>
    </location>
</feature>
<dbReference type="InterPro" id="IPR036508">
    <property type="entry name" value="Chitin-bd_dom_sf"/>
</dbReference>
<organism evidence="8 9">
    <name type="scientific">Eumeta variegata</name>
    <name type="common">Bagworm moth</name>
    <name type="synonym">Eumeta japonica</name>
    <dbReference type="NCBI Taxonomy" id="151549"/>
    <lineage>
        <taxon>Eukaryota</taxon>
        <taxon>Metazoa</taxon>
        <taxon>Ecdysozoa</taxon>
        <taxon>Arthropoda</taxon>
        <taxon>Hexapoda</taxon>
        <taxon>Insecta</taxon>
        <taxon>Pterygota</taxon>
        <taxon>Neoptera</taxon>
        <taxon>Endopterygota</taxon>
        <taxon>Lepidoptera</taxon>
        <taxon>Glossata</taxon>
        <taxon>Ditrysia</taxon>
        <taxon>Tineoidea</taxon>
        <taxon>Psychidae</taxon>
        <taxon>Oiketicinae</taxon>
        <taxon>Eumeta</taxon>
    </lineage>
</organism>
<feature type="domain" description="Chitin-binding type-2" evidence="7">
    <location>
        <begin position="311"/>
        <end position="369"/>
    </location>
</feature>
<feature type="domain" description="Chitin-binding type-2" evidence="7">
    <location>
        <begin position="876"/>
        <end position="929"/>
    </location>
</feature>
<feature type="domain" description="Chitin-binding type-2" evidence="7">
    <location>
        <begin position="408"/>
        <end position="466"/>
    </location>
</feature>
<feature type="domain" description="Chitin-binding type-2" evidence="7">
    <location>
        <begin position="788"/>
        <end position="831"/>
    </location>
</feature>
<dbReference type="OrthoDB" id="6020543at2759"/>
<keyword evidence="3" id="KW-0677">Repeat</keyword>
<evidence type="ECO:0000256" key="3">
    <source>
        <dbReference type="ARBA" id="ARBA00022737"/>
    </source>
</evidence>